<dbReference type="InterPro" id="IPR004803">
    <property type="entry name" value="TGT"/>
</dbReference>
<feature type="binding site" evidence="7">
    <location>
        <begin position="89"/>
        <end position="93"/>
    </location>
    <ligand>
        <name>substrate</name>
    </ligand>
</feature>
<dbReference type="GO" id="GO:0008616">
    <property type="term" value="P:tRNA queuosine(34) biosynthetic process"/>
    <property type="evidence" value="ECO:0007669"/>
    <property type="project" value="UniProtKB-UniRule"/>
</dbReference>
<evidence type="ECO:0000256" key="6">
    <source>
        <dbReference type="ARBA" id="ARBA00050112"/>
    </source>
</evidence>
<feature type="active site" description="Proton acceptor" evidence="7">
    <location>
        <position position="89"/>
    </location>
</feature>
<dbReference type="FunFam" id="3.20.20.105:FF:000001">
    <property type="entry name" value="Queuine tRNA-ribosyltransferase"/>
    <property type="match status" value="1"/>
</dbReference>
<feature type="binding site" evidence="7">
    <location>
        <position position="143"/>
    </location>
    <ligand>
        <name>substrate</name>
    </ligand>
</feature>
<dbReference type="GO" id="GO:0008479">
    <property type="term" value="F:tRNA-guanosine(34) queuine transglycosylase activity"/>
    <property type="evidence" value="ECO:0007669"/>
    <property type="project" value="UniProtKB-UniRule"/>
</dbReference>
<dbReference type="Pfam" id="PF01702">
    <property type="entry name" value="TGT"/>
    <property type="match status" value="1"/>
</dbReference>
<dbReference type="OrthoDB" id="9805417at2"/>
<dbReference type="EC" id="2.4.2.29" evidence="7"/>
<dbReference type="InterPro" id="IPR036511">
    <property type="entry name" value="TGT-like_sf"/>
</dbReference>
<feature type="binding site" evidence="7">
    <location>
        <position position="299"/>
    </location>
    <ligand>
        <name>Zn(2+)</name>
        <dbReference type="ChEBI" id="CHEBI:29105"/>
    </ligand>
</feature>
<dbReference type="PANTHER" id="PTHR46499">
    <property type="entry name" value="QUEUINE TRNA-RIBOSYLTRANSFERASE"/>
    <property type="match status" value="1"/>
</dbReference>
<keyword evidence="2 7" id="KW-0328">Glycosyltransferase</keyword>
<dbReference type="InterPro" id="IPR002616">
    <property type="entry name" value="tRNA_ribo_trans-like"/>
</dbReference>
<comment type="similarity">
    <text evidence="7">Belongs to the queuine tRNA-ribosyltransferase family.</text>
</comment>
<proteinExistence type="inferred from homology"/>
<dbReference type="EMBL" id="OUUY01000057">
    <property type="protein sequence ID" value="SPQ00003.1"/>
    <property type="molecule type" value="Genomic_DNA"/>
</dbReference>
<name>A0A2U3QF10_9BACT</name>
<comment type="function">
    <text evidence="7">Catalyzes the base-exchange of a guanine (G) residue with the queuine precursor 7-aminomethyl-7-deazaguanine (PreQ1) at position 34 (anticodon wobble position) in tRNAs with GU(N) anticodons (tRNA-Asp, -Asn, -His and -Tyr). Catalysis occurs through a double-displacement mechanism. The nucleophile active site attacks the C1' of nucleotide 34 to detach the guanine base from the RNA, forming a covalent enzyme-RNA intermediate. The proton acceptor active site deprotonates the incoming PreQ1, allowing a nucleophilic attack on the C1' of the ribose to form the product. After dissociation, two additional enzymatic reactions on the tRNA convert PreQ1 to queuine (Q), resulting in the hypermodified nucleoside queuosine (7-(((4,5-cis-dihydroxy-2-cyclopenten-1-yl)amino)methyl)-7-deazaguanosine).</text>
</comment>
<dbReference type="NCBIfam" id="TIGR00430">
    <property type="entry name" value="Q_tRNA_tgt"/>
    <property type="match status" value="1"/>
</dbReference>
<comment type="cofactor">
    <cofactor evidence="7">
        <name>Zn(2+)</name>
        <dbReference type="ChEBI" id="CHEBI:29105"/>
    </cofactor>
    <text evidence="7">Binds 1 zinc ion per subunit.</text>
</comment>
<evidence type="ECO:0000256" key="4">
    <source>
        <dbReference type="ARBA" id="ARBA00022694"/>
    </source>
</evidence>
<organism evidence="9 10">
    <name type="scientific">Candidatus Sulfobium mesophilum</name>
    <dbReference type="NCBI Taxonomy" id="2016548"/>
    <lineage>
        <taxon>Bacteria</taxon>
        <taxon>Pseudomonadati</taxon>
        <taxon>Nitrospirota</taxon>
        <taxon>Nitrospiria</taxon>
        <taxon>Nitrospirales</taxon>
        <taxon>Nitrospiraceae</taxon>
        <taxon>Candidatus Sulfobium</taxon>
    </lineage>
</organism>
<evidence type="ECO:0000313" key="10">
    <source>
        <dbReference type="Proteomes" id="UP000245125"/>
    </source>
</evidence>
<feature type="binding site" evidence="7">
    <location>
        <position position="330"/>
    </location>
    <ligand>
        <name>Zn(2+)</name>
        <dbReference type="ChEBI" id="CHEBI:29105"/>
    </ligand>
</feature>
<evidence type="ECO:0000259" key="8">
    <source>
        <dbReference type="Pfam" id="PF01702"/>
    </source>
</evidence>
<evidence type="ECO:0000256" key="1">
    <source>
        <dbReference type="ARBA" id="ARBA00004691"/>
    </source>
</evidence>
<evidence type="ECO:0000256" key="3">
    <source>
        <dbReference type="ARBA" id="ARBA00022679"/>
    </source>
</evidence>
<keyword evidence="4 7" id="KW-0819">tRNA processing</keyword>
<keyword evidence="3 7" id="KW-0808">Transferase</keyword>
<feature type="region of interest" description="RNA binding" evidence="7">
    <location>
        <begin position="242"/>
        <end position="248"/>
    </location>
</feature>
<comment type="catalytic activity">
    <reaction evidence="6 7">
        <text>7-aminomethyl-7-carbaguanine + guanosine(34) in tRNA = 7-aminomethyl-7-carbaguanosine(34) in tRNA + guanine</text>
        <dbReference type="Rhea" id="RHEA:24104"/>
        <dbReference type="Rhea" id="RHEA-COMP:10341"/>
        <dbReference type="Rhea" id="RHEA-COMP:10342"/>
        <dbReference type="ChEBI" id="CHEBI:16235"/>
        <dbReference type="ChEBI" id="CHEBI:58703"/>
        <dbReference type="ChEBI" id="CHEBI:74269"/>
        <dbReference type="ChEBI" id="CHEBI:82833"/>
        <dbReference type="EC" id="2.4.2.29"/>
    </reaction>
</comment>
<sequence>MDFKVINTDGKARRCSIGTKRGSIDTPAFMPVGTNGTVKAMSPDEMKDIGAEILLGNTYHLYLRPGTDVISKLGGLHKFMNWEKPILTDSGGFQVFSLSTLRKIEEKGVQFRSHIDGSPHFIGPKEAMKIQGLLGSDIAMTFDECIPYPSTYEYAVKSVELTTTWAKRCRELQNEGQALFGIVQGGMFKDLRHKSAEEILGIGFDGYAIGGVSVGETKEEMHEIIDYSAPLLPSGRPRYLMGIGDLGDMLRAVDAGFDMFDCVMPTRNARNGTLFTSAGRISIKREEFKYDDRPLDPDCSCYACRNFSRGYLRHLFLSREILSMRLNTYHNLCFYLDFFRKMRTAIEEGGFNQFKDRWQPVFDKSYPDNGS</sequence>
<keyword evidence="7" id="KW-0862">Zinc</keyword>
<dbReference type="Proteomes" id="UP000245125">
    <property type="component" value="Unassembled WGS sequence"/>
</dbReference>
<reference evidence="10" key="1">
    <citation type="submission" date="2018-03" db="EMBL/GenBank/DDBJ databases">
        <authorList>
            <person name="Zecchin S."/>
        </authorList>
    </citation>
    <scope>NUCLEOTIDE SEQUENCE [LARGE SCALE GENOMIC DNA]</scope>
</reference>
<feature type="domain" description="tRNA-guanine(15) transglycosylase-like" evidence="8">
    <location>
        <begin position="11"/>
        <end position="359"/>
    </location>
</feature>
<feature type="binding site" evidence="7">
    <location>
        <position position="211"/>
    </location>
    <ligand>
        <name>substrate</name>
    </ligand>
</feature>
<evidence type="ECO:0000313" key="9">
    <source>
        <dbReference type="EMBL" id="SPQ00003.1"/>
    </source>
</evidence>
<evidence type="ECO:0000256" key="5">
    <source>
        <dbReference type="ARBA" id="ARBA00022785"/>
    </source>
</evidence>
<feature type="binding site" evidence="7">
    <location>
        <position position="301"/>
    </location>
    <ligand>
        <name>Zn(2+)</name>
        <dbReference type="ChEBI" id="CHEBI:29105"/>
    </ligand>
</feature>
<accession>A0A2U3QF10</accession>
<keyword evidence="10" id="KW-1185">Reference proteome</keyword>
<dbReference type="UniPathway" id="UPA00392"/>
<evidence type="ECO:0000256" key="7">
    <source>
        <dbReference type="HAMAP-Rule" id="MF_00168"/>
    </source>
</evidence>
<dbReference type="GO" id="GO:0005829">
    <property type="term" value="C:cytosol"/>
    <property type="evidence" value="ECO:0007669"/>
    <property type="project" value="TreeGrafter"/>
</dbReference>
<protein>
    <recommendedName>
        <fullName evidence="7">Queuine tRNA-ribosyltransferase</fullName>
        <ecNumber evidence="7">2.4.2.29</ecNumber>
    </recommendedName>
    <alternativeName>
        <fullName evidence="7">Guanine insertion enzyme</fullName>
    </alternativeName>
    <alternativeName>
        <fullName evidence="7">tRNA-guanine transglycosylase</fullName>
    </alternativeName>
</protein>
<dbReference type="AlphaFoldDB" id="A0A2U3QF10"/>
<dbReference type="PANTHER" id="PTHR46499:SF1">
    <property type="entry name" value="QUEUINE TRNA-RIBOSYLTRANSFERASE"/>
    <property type="match status" value="1"/>
</dbReference>
<comment type="pathway">
    <text evidence="1 7">tRNA modification; tRNA-queuosine biosynthesis.</text>
</comment>
<evidence type="ECO:0000256" key="2">
    <source>
        <dbReference type="ARBA" id="ARBA00022676"/>
    </source>
</evidence>
<gene>
    <name evidence="7 9" type="primary">tgt</name>
    <name evidence="9" type="ORF">NBG4_150004</name>
</gene>
<dbReference type="Gene3D" id="3.20.20.105">
    <property type="entry name" value="Queuine tRNA-ribosyltransferase-like"/>
    <property type="match status" value="1"/>
</dbReference>
<comment type="subunit">
    <text evidence="7">Homodimer. Within each dimer, one monomer is responsible for RNA recognition and catalysis, while the other monomer binds to the replacement base PreQ1.</text>
</comment>
<keyword evidence="5 7" id="KW-0671">Queuosine biosynthesis</keyword>
<dbReference type="GO" id="GO:0046872">
    <property type="term" value="F:metal ion binding"/>
    <property type="evidence" value="ECO:0007669"/>
    <property type="project" value="UniProtKB-KW"/>
</dbReference>
<feature type="binding site" evidence="7">
    <location>
        <position position="184"/>
    </location>
    <ligand>
        <name>substrate</name>
    </ligand>
</feature>
<dbReference type="HAMAP" id="MF_00168">
    <property type="entry name" value="Q_tRNA_Tgt"/>
    <property type="match status" value="1"/>
</dbReference>
<feature type="active site" description="Nucleophile" evidence="7">
    <location>
        <position position="261"/>
    </location>
</feature>
<dbReference type="InterPro" id="IPR050076">
    <property type="entry name" value="ArchSynthase1/Queuine_TRR"/>
</dbReference>
<feature type="region of interest" description="RNA binding; important for wobble base 34 recognition" evidence="7">
    <location>
        <begin position="266"/>
        <end position="270"/>
    </location>
</feature>
<feature type="binding site" evidence="7">
    <location>
        <position position="304"/>
    </location>
    <ligand>
        <name>Zn(2+)</name>
        <dbReference type="ChEBI" id="CHEBI:29105"/>
    </ligand>
</feature>
<dbReference type="SUPFAM" id="SSF51713">
    <property type="entry name" value="tRNA-guanine transglycosylase"/>
    <property type="match status" value="1"/>
</dbReference>
<keyword evidence="7" id="KW-0479">Metal-binding</keyword>
<dbReference type="NCBIfam" id="TIGR00449">
    <property type="entry name" value="tgt_general"/>
    <property type="match status" value="1"/>
</dbReference>